<gene>
    <name evidence="2" type="ORF">SAMN02745189_01241</name>
</gene>
<feature type="transmembrane region" description="Helical" evidence="1">
    <location>
        <begin position="88"/>
        <end position="109"/>
    </location>
</feature>
<dbReference type="OrthoDB" id="2084134at2"/>
<evidence type="ECO:0000313" key="3">
    <source>
        <dbReference type="Proteomes" id="UP000184206"/>
    </source>
</evidence>
<evidence type="ECO:0008006" key="4">
    <source>
        <dbReference type="Google" id="ProtNLM"/>
    </source>
</evidence>
<dbReference type="EMBL" id="FRCF01000003">
    <property type="protein sequence ID" value="SHL91754.1"/>
    <property type="molecule type" value="Genomic_DNA"/>
</dbReference>
<keyword evidence="1" id="KW-1133">Transmembrane helix</keyword>
<sequence length="215" mass="24304">MTNNAVVHKRFKTMVKILYVLSYIPLALLALGLFATLAGIIAVPFIPLDRIESGLTQLPITGTYETTGLTLEVTEAYLETINLDQTAILLWLSAQFLYITAITLIFFFINRWLHNLTNGHIFTLRNSRLIELAAYTLMIFTLIDALTNMALQNLLLQTFSLAEIASELNEQSIVGFNRINIDFNLMILFSGIIIWILAKVFKYGAFLQDEYDATV</sequence>
<dbReference type="RefSeq" id="WP_072709435.1">
    <property type="nucleotide sequence ID" value="NZ_FRCF01000003.1"/>
</dbReference>
<name>A0A1M7EJ67_9BACL</name>
<reference evidence="2 3" key="1">
    <citation type="submission" date="2016-11" db="EMBL/GenBank/DDBJ databases">
        <authorList>
            <person name="Jaros S."/>
            <person name="Januszkiewicz K."/>
            <person name="Wedrychowicz H."/>
        </authorList>
    </citation>
    <scope>NUCLEOTIDE SEQUENCE [LARGE SCALE GENOMIC DNA]</scope>
    <source>
        <strain evidence="2 3">DSM 16010</strain>
    </source>
</reference>
<feature type="transmembrane region" description="Helical" evidence="1">
    <location>
        <begin position="183"/>
        <end position="201"/>
    </location>
</feature>
<protein>
    <recommendedName>
        <fullName evidence="4">DUF2975 domain-containing protein</fullName>
    </recommendedName>
</protein>
<dbReference type="STRING" id="1123231.SAMN02745189_01241"/>
<keyword evidence="1" id="KW-0812">Transmembrane</keyword>
<keyword evidence="1" id="KW-0472">Membrane</keyword>
<evidence type="ECO:0000256" key="1">
    <source>
        <dbReference type="SAM" id="Phobius"/>
    </source>
</evidence>
<feature type="transmembrane region" description="Helical" evidence="1">
    <location>
        <begin position="20"/>
        <end position="46"/>
    </location>
</feature>
<dbReference type="AlphaFoldDB" id="A0A1M7EJ67"/>
<dbReference type="Proteomes" id="UP000184206">
    <property type="component" value="Unassembled WGS sequence"/>
</dbReference>
<keyword evidence="3" id="KW-1185">Reference proteome</keyword>
<proteinExistence type="predicted"/>
<accession>A0A1M7EJ67</accession>
<organism evidence="2 3">
    <name type="scientific">Lacicoccus alkaliphilus DSM 16010</name>
    <dbReference type="NCBI Taxonomy" id="1123231"/>
    <lineage>
        <taxon>Bacteria</taxon>
        <taxon>Bacillati</taxon>
        <taxon>Bacillota</taxon>
        <taxon>Bacilli</taxon>
        <taxon>Bacillales</taxon>
        <taxon>Salinicoccaceae</taxon>
        <taxon>Lacicoccus</taxon>
    </lineage>
</organism>
<feature type="transmembrane region" description="Helical" evidence="1">
    <location>
        <begin position="129"/>
        <end position="151"/>
    </location>
</feature>
<evidence type="ECO:0000313" key="2">
    <source>
        <dbReference type="EMBL" id="SHL91754.1"/>
    </source>
</evidence>